<feature type="compositionally biased region" description="Basic and acidic residues" evidence="1">
    <location>
        <begin position="278"/>
        <end position="305"/>
    </location>
</feature>
<reference evidence="4" key="2">
    <citation type="submission" date="2015-01" db="EMBL/GenBank/DDBJ databases">
        <title>Evolutionary Origins and Diversification of the Mycorrhizal Mutualists.</title>
        <authorList>
            <consortium name="DOE Joint Genome Institute"/>
            <consortium name="Mycorrhizal Genomics Consortium"/>
            <person name="Kohler A."/>
            <person name="Kuo A."/>
            <person name="Nagy L.G."/>
            <person name="Floudas D."/>
            <person name="Copeland A."/>
            <person name="Barry K.W."/>
            <person name="Cichocki N."/>
            <person name="Veneault-Fourrey C."/>
            <person name="LaButti K."/>
            <person name="Lindquist E.A."/>
            <person name="Lipzen A."/>
            <person name="Lundell T."/>
            <person name="Morin E."/>
            <person name="Murat C."/>
            <person name="Riley R."/>
            <person name="Ohm R."/>
            <person name="Sun H."/>
            <person name="Tunlid A."/>
            <person name="Henrissat B."/>
            <person name="Grigoriev I.V."/>
            <person name="Hibbett D.S."/>
            <person name="Martin F."/>
        </authorList>
    </citation>
    <scope>NUCLEOTIDE SEQUENCE [LARGE SCALE GENOMIC DNA]</scope>
    <source>
        <strain evidence="4">Zn</strain>
    </source>
</reference>
<evidence type="ECO:0000259" key="2">
    <source>
        <dbReference type="PROSITE" id="PS00028"/>
    </source>
</evidence>
<feature type="compositionally biased region" description="Low complexity" evidence="1">
    <location>
        <begin position="55"/>
        <end position="68"/>
    </location>
</feature>
<dbReference type="PROSITE" id="PS00028">
    <property type="entry name" value="ZINC_FINGER_C2H2_1"/>
    <property type="match status" value="2"/>
</dbReference>
<dbReference type="InterPro" id="IPR058925">
    <property type="entry name" value="zf-C2H2_AcuF"/>
</dbReference>
<accession>A0A0C3DQ02</accession>
<feature type="region of interest" description="Disordered" evidence="1">
    <location>
        <begin position="167"/>
        <end position="204"/>
    </location>
</feature>
<feature type="compositionally biased region" description="Polar residues" evidence="1">
    <location>
        <begin position="172"/>
        <end position="193"/>
    </location>
</feature>
<evidence type="ECO:0000313" key="4">
    <source>
        <dbReference type="Proteomes" id="UP000054321"/>
    </source>
</evidence>
<feature type="compositionally biased region" description="Polar residues" evidence="1">
    <location>
        <begin position="501"/>
        <end position="530"/>
    </location>
</feature>
<dbReference type="PANTHER" id="PTHR35391">
    <property type="entry name" value="C2H2-TYPE DOMAIN-CONTAINING PROTEIN-RELATED"/>
    <property type="match status" value="1"/>
</dbReference>
<feature type="region of interest" description="Disordered" evidence="1">
    <location>
        <begin position="444"/>
        <end position="533"/>
    </location>
</feature>
<dbReference type="Proteomes" id="UP000054321">
    <property type="component" value="Unassembled WGS sequence"/>
</dbReference>
<dbReference type="InterPro" id="IPR013087">
    <property type="entry name" value="Znf_C2H2_type"/>
</dbReference>
<dbReference type="EMBL" id="KN832873">
    <property type="protein sequence ID" value="KIN04108.1"/>
    <property type="molecule type" value="Genomic_DNA"/>
</dbReference>
<dbReference type="Pfam" id="PF26082">
    <property type="entry name" value="zf-C2H2_AcuF"/>
    <property type="match status" value="1"/>
</dbReference>
<organism evidence="3 4">
    <name type="scientific">Oidiodendron maius (strain Zn)</name>
    <dbReference type="NCBI Taxonomy" id="913774"/>
    <lineage>
        <taxon>Eukaryota</taxon>
        <taxon>Fungi</taxon>
        <taxon>Dikarya</taxon>
        <taxon>Ascomycota</taxon>
        <taxon>Pezizomycotina</taxon>
        <taxon>Leotiomycetes</taxon>
        <taxon>Leotiomycetes incertae sedis</taxon>
        <taxon>Myxotrichaceae</taxon>
        <taxon>Oidiodendron</taxon>
    </lineage>
</organism>
<dbReference type="SMART" id="SM00355">
    <property type="entry name" value="ZnF_C2H2"/>
    <property type="match status" value="3"/>
</dbReference>
<proteinExistence type="predicted"/>
<feature type="compositionally biased region" description="Polar residues" evidence="1">
    <location>
        <begin position="1"/>
        <end position="19"/>
    </location>
</feature>
<dbReference type="PANTHER" id="PTHR35391:SF3">
    <property type="entry name" value="FINGER DOMAIN PROTEIN, PUTATIVE (AFU_ORTHOLOGUE AFUA_8G04300)-RELATED"/>
    <property type="match status" value="1"/>
</dbReference>
<feature type="domain" description="C2H2-type" evidence="2">
    <location>
        <begin position="803"/>
        <end position="826"/>
    </location>
</feature>
<evidence type="ECO:0000313" key="3">
    <source>
        <dbReference type="EMBL" id="KIN04108.1"/>
    </source>
</evidence>
<feature type="domain" description="C2H2-type" evidence="2">
    <location>
        <begin position="868"/>
        <end position="888"/>
    </location>
</feature>
<sequence>MSSTNRSTYTSASFNSQVRSYHEPADHLGPNSRHLSLAASESTRISSPNYSQTFSNSTSPSNLTNSTPGESLLEDNNYQLSELGNTDDEFLGVNFDAGVHRVYSIPATLLDGADYHSPGLDQSLADLQPHLEDVLSFQGVNKLAASHDEHSSEHHTLQFQPLTYPSQLEPATESSTPKTSGYSQKSAQCSDPSTMVGPHPSDPLVGPQWEGQQTPFESSSFIQSDDHYEGAGPSDYFGPSFSVLSAGQAGQPSDAVGLQTDETRWESSGRTGPAGVGPEERKAIADKELPSLKEQEETQRLEEKNNAIKKWIPGARGDSEVKIDAPEEGQDIPPVDDAASIHENKLIEDQVYFSFKNTAQTEADSKLMQQSRHWFDPPSVPYITATEFQPATSEEAMRKWQANADTFSLASRVATWGTRRRSEPSLSEMDAILDGSFLKKLSISKQKEPERNRSNSILRLASIVRNKKDGSRRKRSRSPENASSRHEAGSLSINKKAIPGLNTTPAVVGTAQKTVGSNTPARASPKSPTTHLGFARNIMSRARSRSELSHSDAAGLVDLWRGQGGPPVPSLTTPPLEVSAPQPRADGYDHDEEDDEDDEQADENDVEIKSEEQSEPIVPNYEGFKIHVRRLNPNMDLSDCSWLVSRIGRQQETRYKYLLELRVGHIRAAMAHSCPNRNLCKLRSPLLDVKGYTGQPERAMPDLQLVTEFSDDSISEGALTSEAFPPGVPMPPIRSLPAEFECQLCFKSKRFQKPSDWTKHVHEDLQPFTCTFSKCKEPKSFKRKADWVRHENERHRRLEWWKCEVNDCGHVCYRKDNFLQHLVREHKYTEPAQKTKAAIKKANSVDPAWEMLERCHHETVTRPQSEPCKFCAKTFNTWKKLMVHHAKHMEQICLPVLRLVEMANVDGNTIISPIDQNPTPVTPNGGPKIEPHSPFLMDNIPLHASSIGPQFTSPSYIPPTTSSALYGTSAQIPQDIDYNHTAMFMNSHDPRHIGQAHNFDYLDPSSIGSMNPTNAYMSTGQNFSSGLSGQGFGTSQPTGYSIPTSYSSGAPSVSGYQIPYAIRVTDPTALYDLDVAVAPNVRTNLQPVSRSRSQGVAPTYGYSQQNVPNSGSYFGNPQ</sequence>
<keyword evidence="4" id="KW-1185">Reference proteome</keyword>
<feature type="region of interest" description="Disordered" evidence="1">
    <location>
        <begin position="1088"/>
        <end position="1118"/>
    </location>
</feature>
<feature type="compositionally biased region" description="Acidic residues" evidence="1">
    <location>
        <begin position="589"/>
        <end position="605"/>
    </location>
</feature>
<feature type="compositionally biased region" description="Polar residues" evidence="1">
    <location>
        <begin position="39"/>
        <end position="54"/>
    </location>
</feature>
<dbReference type="InParanoid" id="A0A0C3DQ02"/>
<dbReference type="STRING" id="913774.A0A0C3DQ02"/>
<reference evidence="3 4" key="1">
    <citation type="submission" date="2014-04" db="EMBL/GenBank/DDBJ databases">
        <authorList>
            <consortium name="DOE Joint Genome Institute"/>
            <person name="Kuo A."/>
            <person name="Martino E."/>
            <person name="Perotto S."/>
            <person name="Kohler A."/>
            <person name="Nagy L.G."/>
            <person name="Floudas D."/>
            <person name="Copeland A."/>
            <person name="Barry K.W."/>
            <person name="Cichocki N."/>
            <person name="Veneault-Fourrey C."/>
            <person name="LaButti K."/>
            <person name="Lindquist E.A."/>
            <person name="Lipzen A."/>
            <person name="Lundell T."/>
            <person name="Morin E."/>
            <person name="Murat C."/>
            <person name="Sun H."/>
            <person name="Tunlid A."/>
            <person name="Henrissat B."/>
            <person name="Grigoriev I.V."/>
            <person name="Hibbett D.S."/>
            <person name="Martin F."/>
            <person name="Nordberg H.P."/>
            <person name="Cantor M.N."/>
            <person name="Hua S.X."/>
        </authorList>
    </citation>
    <scope>NUCLEOTIDE SEQUENCE [LARGE SCALE GENOMIC DNA]</scope>
    <source>
        <strain evidence="3 4">Zn</strain>
    </source>
</reference>
<name>A0A0C3DQ02_OIDMZ</name>
<feature type="region of interest" description="Disordered" evidence="1">
    <location>
        <begin position="1"/>
        <end position="73"/>
    </location>
</feature>
<evidence type="ECO:0000256" key="1">
    <source>
        <dbReference type="SAM" id="MobiDB-lite"/>
    </source>
</evidence>
<gene>
    <name evidence="3" type="ORF">OIDMADRAFT_178171</name>
</gene>
<dbReference type="HOGENOM" id="CLU_005537_0_0_1"/>
<feature type="region of interest" description="Disordered" evidence="1">
    <location>
        <begin position="261"/>
        <end position="305"/>
    </location>
</feature>
<feature type="region of interest" description="Disordered" evidence="1">
    <location>
        <begin position="558"/>
        <end position="619"/>
    </location>
</feature>
<dbReference type="OrthoDB" id="5315052at2759"/>
<protein>
    <recommendedName>
        <fullName evidence="2">C2H2-type domain-containing protein</fullName>
    </recommendedName>
</protein>
<dbReference type="AlphaFoldDB" id="A0A0C3DQ02"/>